<accession>A0A9W8CRZ2</accession>
<dbReference type="InterPro" id="IPR025926">
    <property type="entry name" value="PDZ-like_dom"/>
</dbReference>
<dbReference type="PANTHER" id="PTHR46366:SF1">
    <property type="entry name" value="PDZ DOMAIN-CONTAINING PROTEIN C1685.05"/>
    <property type="match status" value="1"/>
</dbReference>
<dbReference type="SUPFAM" id="SSF50156">
    <property type="entry name" value="PDZ domain-like"/>
    <property type="match status" value="3"/>
</dbReference>
<comment type="caution">
    <text evidence="3">The sequence shown here is derived from an EMBL/GenBank/DDBJ whole genome shotgun (WGS) entry which is preliminary data.</text>
</comment>
<dbReference type="Gene3D" id="2.30.42.10">
    <property type="match status" value="2"/>
</dbReference>
<dbReference type="InterPro" id="IPR036034">
    <property type="entry name" value="PDZ_sf"/>
</dbReference>
<keyword evidence="4" id="KW-1185">Reference proteome</keyword>
<evidence type="ECO:0000259" key="2">
    <source>
        <dbReference type="Pfam" id="PF12812"/>
    </source>
</evidence>
<organism evidence="3 4">
    <name type="scientific">Coemansia erecta</name>
    <dbReference type="NCBI Taxonomy" id="147472"/>
    <lineage>
        <taxon>Eukaryota</taxon>
        <taxon>Fungi</taxon>
        <taxon>Fungi incertae sedis</taxon>
        <taxon>Zoopagomycota</taxon>
        <taxon>Kickxellomycotina</taxon>
        <taxon>Kickxellomycetes</taxon>
        <taxon>Kickxellales</taxon>
        <taxon>Kickxellaceae</taxon>
        <taxon>Coemansia</taxon>
    </lineage>
</organism>
<evidence type="ECO:0000313" key="4">
    <source>
        <dbReference type="Proteomes" id="UP001149813"/>
    </source>
</evidence>
<reference evidence="3" key="1">
    <citation type="submission" date="2022-07" db="EMBL/GenBank/DDBJ databases">
        <title>Phylogenomic reconstructions and comparative analyses of Kickxellomycotina fungi.</title>
        <authorList>
            <person name="Reynolds N.K."/>
            <person name="Stajich J.E."/>
            <person name="Barry K."/>
            <person name="Grigoriev I.V."/>
            <person name="Crous P."/>
            <person name="Smith M.E."/>
        </authorList>
    </citation>
    <scope>NUCLEOTIDE SEQUENCE</scope>
    <source>
        <strain evidence="3">NBRC 32514</strain>
    </source>
</reference>
<dbReference type="SUPFAM" id="SSF50494">
    <property type="entry name" value="Trypsin-like serine proteases"/>
    <property type="match status" value="2"/>
</dbReference>
<feature type="domain" description="PDZ-like" evidence="2">
    <location>
        <begin position="386"/>
        <end position="441"/>
    </location>
</feature>
<evidence type="ECO:0000256" key="1">
    <source>
        <dbReference type="SAM" id="MobiDB-lite"/>
    </source>
</evidence>
<dbReference type="Pfam" id="PF13365">
    <property type="entry name" value="Trypsin_2"/>
    <property type="match status" value="1"/>
</dbReference>
<dbReference type="PANTHER" id="PTHR46366">
    <property type="entry name" value="PRO-APOPTOTIC SERINE PROTEASE NMA111"/>
    <property type="match status" value="1"/>
</dbReference>
<dbReference type="Gene3D" id="2.40.10.120">
    <property type="match status" value="1"/>
</dbReference>
<feature type="compositionally biased region" description="Low complexity" evidence="1">
    <location>
        <begin position="623"/>
        <end position="634"/>
    </location>
</feature>
<protein>
    <recommendedName>
        <fullName evidence="2">PDZ-like domain-containing protein</fullName>
    </recommendedName>
</protein>
<dbReference type="EMBL" id="JANBOJ010000181">
    <property type="protein sequence ID" value="KAJ1721302.1"/>
    <property type="molecule type" value="Genomic_DNA"/>
</dbReference>
<sequence>MSSFVTPPYSPVADRFVDASSIAPSISPISCASSFSSTSSRHDRWTQVFDLALKSVVHITTNVHVNFDTHTAGQTTATGFVVDAENGIILSNRHVMTCAPATHRARFQNTESVRLMPWYYDPVFDFAFFKYNPKDLRIATPEAIRLVPEKAVEGLEIRVISCDAGQPISVSTGTIADTRKRPACAHCCFDYHEFNTFYCVAAAGTSGGSSGAPVLDIEGDAVALNVGGISKTQQSLFLPLHRIVKTLNALRQGSMPMRGTLQTMFQFEPNEFLIMAGLPLKDIYMMHPALATNKGILRVDSIVPESPVAGKLMVGDYVFAADSQPVLDFETLLDVLDGRVGESVILSAFRDSALMSIAVPVTDLYRITPSKLLRIGTGCSGSQASTVFCDVSYVTATTIQAPLSGVLVCGANTLFSSAGINRGSIITSVNGAEIKDLADFEAKLLGIGPGTGMMLEYLAWNRIESSKVAIVPALPNIYTYDVMQRDPQSGYWSTKIIRTPADSQNNAAPLEAIPVMLQNRYSLFQRLHASVVHIRFHSIASVGSASGLASKGYGFVASKEHGIIVCDKSTVPSHAGSISVTIANSVAIEAWVDYIDPVGCFAYLRYDTSGISSDAVEEAPLPQQRQRQQQQRQQTVLSKNDGSQLRIGDNIVFVVPTNGDAPILYDTQVEVRTLVPLDDLDPSHEQILNIDALFPKDRPNHVTQAFICNPKGNLCGMWVVHANTGIDSSHERIVFGVDIDQILPVIERLKSKQPVRPKSLNVEFSRISLLNACVYGLSNQRASEFSRAIPHTRSVYVVCRAPGSSSGEQDLRVNDIVLKINGRWVDSVSVLSTFYDDSTVELLVCRGGKELVLNPTLLSVDGEPLRKLVHWSGMCIEPYNGLNHKKRKWPSEGVCITNTSLSSPASCIHGPQLITHINGRPVKNMDDLVIAIKSTHTAEHGLFVDKLISGHIGVTDPVPGSLVAIKTLNRSGTSQDIIIETDELYYPSSCLELPEDSMSKWVWKSV</sequence>
<dbReference type="AlphaFoldDB" id="A0A9W8CRZ2"/>
<feature type="region of interest" description="Disordered" evidence="1">
    <location>
        <begin position="617"/>
        <end position="641"/>
    </location>
</feature>
<gene>
    <name evidence="3" type="ORF">LPJ53_004156</name>
</gene>
<name>A0A9W8CRZ2_9FUNG</name>
<proteinExistence type="predicted"/>
<dbReference type="OrthoDB" id="5552096at2759"/>
<dbReference type="Proteomes" id="UP001149813">
    <property type="component" value="Unassembled WGS sequence"/>
</dbReference>
<evidence type="ECO:0000313" key="3">
    <source>
        <dbReference type="EMBL" id="KAJ1721302.1"/>
    </source>
</evidence>
<dbReference type="InterPro" id="IPR009003">
    <property type="entry name" value="Peptidase_S1_PA"/>
</dbReference>
<dbReference type="Pfam" id="PF12812">
    <property type="entry name" value="PDZ_1"/>
    <property type="match status" value="1"/>
</dbReference>